<proteinExistence type="predicted"/>
<organism evidence="3 4">
    <name type="scientific">Monoraphidium neglectum</name>
    <dbReference type="NCBI Taxonomy" id="145388"/>
    <lineage>
        <taxon>Eukaryota</taxon>
        <taxon>Viridiplantae</taxon>
        <taxon>Chlorophyta</taxon>
        <taxon>core chlorophytes</taxon>
        <taxon>Chlorophyceae</taxon>
        <taxon>CS clade</taxon>
        <taxon>Sphaeropleales</taxon>
        <taxon>Selenastraceae</taxon>
        <taxon>Monoraphidium</taxon>
    </lineage>
</organism>
<feature type="region of interest" description="Disordered" evidence="1">
    <location>
        <begin position="281"/>
        <end position="316"/>
    </location>
</feature>
<reference evidence="3 4" key="1">
    <citation type="journal article" date="2013" name="BMC Genomics">
        <title>Reconstruction of the lipid metabolism for the microalga Monoraphidium neglectum from its genome sequence reveals characteristics suitable for biofuel production.</title>
        <authorList>
            <person name="Bogen C."/>
            <person name="Al-Dilaimi A."/>
            <person name="Albersmeier A."/>
            <person name="Wichmann J."/>
            <person name="Grundmann M."/>
            <person name="Rupp O."/>
            <person name="Lauersen K.J."/>
            <person name="Blifernez-Klassen O."/>
            <person name="Kalinowski J."/>
            <person name="Goesmann A."/>
            <person name="Mussgnug J.H."/>
            <person name="Kruse O."/>
        </authorList>
    </citation>
    <scope>NUCLEOTIDE SEQUENCE [LARGE SCALE GENOMIC DNA]</scope>
    <source>
        <strain evidence="3 4">SAG 48.87</strain>
    </source>
</reference>
<dbReference type="EMBL" id="KK100546">
    <property type="protein sequence ID" value="KIZ05173.1"/>
    <property type="molecule type" value="Genomic_DNA"/>
</dbReference>
<feature type="chain" id="PRO_5002245442" evidence="2">
    <location>
        <begin position="24"/>
        <end position="316"/>
    </location>
</feature>
<dbReference type="GeneID" id="25735662"/>
<evidence type="ECO:0000256" key="1">
    <source>
        <dbReference type="SAM" id="MobiDB-lite"/>
    </source>
</evidence>
<keyword evidence="2" id="KW-0732">Signal</keyword>
<feature type="compositionally biased region" description="Low complexity" evidence="1">
    <location>
        <begin position="70"/>
        <end position="84"/>
    </location>
</feature>
<evidence type="ECO:0000256" key="2">
    <source>
        <dbReference type="SAM" id="SignalP"/>
    </source>
</evidence>
<evidence type="ECO:0000313" key="3">
    <source>
        <dbReference type="EMBL" id="KIZ05173.1"/>
    </source>
</evidence>
<sequence>MESPMKLVALLLSRSKAWTAVAAAEHTASACCCSSSANVLVLPASSGVLARGFAAAAAPVASAKADRRGVNNSASTSSSGTGNTKAQQQHHHQRQAIVPAKLEAMGFAELRDLVKSMTITNSLAEAKLVLLVHKASTVDELADATRLVHLNRVRATRFKHYDPYSSSMPNALLQAAKRMQAPGSFYIQLLQNANALALPISANLSEAALAACGNDADEFESAWLLARTHLRRPSKHMVLQVMRSLAARGRAADAAATGRGFVAGGGKLAPAGVKLLEELEGQVQAQQQQKQKQQQQQQDAQQPQPPVAEAAPAPAS</sequence>
<feature type="compositionally biased region" description="Low complexity" evidence="1">
    <location>
        <begin position="282"/>
        <end position="316"/>
    </location>
</feature>
<dbReference type="Proteomes" id="UP000054498">
    <property type="component" value="Unassembled WGS sequence"/>
</dbReference>
<gene>
    <name evidence="3" type="ORF">MNEG_2784</name>
</gene>
<keyword evidence="4" id="KW-1185">Reference proteome</keyword>
<evidence type="ECO:0000313" key="4">
    <source>
        <dbReference type="Proteomes" id="UP000054498"/>
    </source>
</evidence>
<accession>A0A0D2K460</accession>
<name>A0A0D2K460_9CHLO</name>
<feature type="signal peptide" evidence="2">
    <location>
        <begin position="1"/>
        <end position="23"/>
    </location>
</feature>
<protein>
    <submittedName>
        <fullName evidence="3">Uncharacterized protein</fullName>
    </submittedName>
</protein>
<dbReference type="KEGG" id="mng:MNEG_2784"/>
<feature type="region of interest" description="Disordered" evidence="1">
    <location>
        <begin position="65"/>
        <end position="95"/>
    </location>
</feature>
<dbReference type="OrthoDB" id="506134at2759"/>
<dbReference type="AlphaFoldDB" id="A0A0D2K460"/>
<dbReference type="RefSeq" id="XP_013904192.1">
    <property type="nucleotide sequence ID" value="XM_014048738.1"/>
</dbReference>